<name>A0ABQ7GNE8_DUNSA</name>
<evidence type="ECO:0000313" key="2">
    <source>
        <dbReference type="Proteomes" id="UP000815325"/>
    </source>
</evidence>
<accession>A0ABQ7GNE8</accession>
<organism evidence="1 2">
    <name type="scientific">Dunaliella salina</name>
    <name type="common">Green alga</name>
    <name type="synonym">Protococcus salinus</name>
    <dbReference type="NCBI Taxonomy" id="3046"/>
    <lineage>
        <taxon>Eukaryota</taxon>
        <taxon>Viridiplantae</taxon>
        <taxon>Chlorophyta</taxon>
        <taxon>core chlorophytes</taxon>
        <taxon>Chlorophyceae</taxon>
        <taxon>CS clade</taxon>
        <taxon>Chlamydomonadales</taxon>
        <taxon>Dunaliellaceae</taxon>
        <taxon>Dunaliella</taxon>
    </lineage>
</organism>
<reference evidence="1" key="1">
    <citation type="submission" date="2017-08" db="EMBL/GenBank/DDBJ databases">
        <authorList>
            <person name="Polle J.E."/>
            <person name="Barry K."/>
            <person name="Cushman J."/>
            <person name="Schmutz J."/>
            <person name="Tran D."/>
            <person name="Hathwaick L.T."/>
            <person name="Yim W.C."/>
            <person name="Jenkins J."/>
            <person name="Mckie-Krisberg Z.M."/>
            <person name="Prochnik S."/>
            <person name="Lindquist E."/>
            <person name="Dockter R.B."/>
            <person name="Adam C."/>
            <person name="Molina H."/>
            <person name="Bunkerborg J."/>
            <person name="Jin E."/>
            <person name="Buchheim M."/>
            <person name="Magnuson J."/>
        </authorList>
    </citation>
    <scope>NUCLEOTIDE SEQUENCE</scope>
    <source>
        <strain evidence="1">CCAP 19/18</strain>
    </source>
</reference>
<comment type="caution">
    <text evidence="1">The sequence shown here is derived from an EMBL/GenBank/DDBJ whole genome shotgun (WGS) entry which is preliminary data.</text>
</comment>
<dbReference type="SUPFAM" id="SSF48264">
    <property type="entry name" value="Cytochrome P450"/>
    <property type="match status" value="1"/>
</dbReference>
<dbReference type="Gene3D" id="1.10.630.10">
    <property type="entry name" value="Cytochrome P450"/>
    <property type="match status" value="1"/>
</dbReference>
<protein>
    <submittedName>
        <fullName evidence="1">Uncharacterized protein</fullName>
    </submittedName>
</protein>
<evidence type="ECO:0000313" key="1">
    <source>
        <dbReference type="EMBL" id="KAF5836141.1"/>
    </source>
</evidence>
<dbReference type="EMBL" id="MU069673">
    <property type="protein sequence ID" value="KAF5836141.1"/>
    <property type="molecule type" value="Genomic_DNA"/>
</dbReference>
<proteinExistence type="predicted"/>
<dbReference type="Proteomes" id="UP000815325">
    <property type="component" value="Unassembled WGS sequence"/>
</dbReference>
<keyword evidence="2" id="KW-1185">Reference proteome</keyword>
<gene>
    <name evidence="1" type="ORF">DUNSADRAFT_6344</name>
</gene>
<sequence length="79" mass="8668">MESILTAPENEYWKAVRRGLAPAFAVNNLKQVFPEAVALSKSAADHLERTGGRAVDMDNIAQRITVDVIGKSMFHSRGL</sequence>
<dbReference type="InterPro" id="IPR036396">
    <property type="entry name" value="Cyt_P450_sf"/>
</dbReference>